<evidence type="ECO:0000313" key="1">
    <source>
        <dbReference type="EMBL" id="SNT10018.1"/>
    </source>
</evidence>
<dbReference type="Proteomes" id="UP000198280">
    <property type="component" value="Unassembled WGS sequence"/>
</dbReference>
<dbReference type="RefSeq" id="WP_089226184.1">
    <property type="nucleotide sequence ID" value="NZ_FZOF01000014.1"/>
</dbReference>
<dbReference type="InterPro" id="IPR027417">
    <property type="entry name" value="P-loop_NTPase"/>
</dbReference>
<accession>A0A239JX20</accession>
<keyword evidence="2" id="KW-1185">Reference proteome</keyword>
<reference evidence="1 2" key="1">
    <citation type="submission" date="2017-06" db="EMBL/GenBank/DDBJ databases">
        <authorList>
            <person name="Kim H.J."/>
            <person name="Triplett B.A."/>
        </authorList>
    </citation>
    <scope>NUCLEOTIDE SEQUENCE [LARGE SCALE GENOMIC DNA]</scope>
    <source>
        <strain evidence="1 2">CGMCC 4.1858</strain>
    </source>
</reference>
<dbReference type="Pfam" id="PF13671">
    <property type="entry name" value="AAA_33"/>
    <property type="match status" value="1"/>
</dbReference>
<gene>
    <name evidence="1" type="ORF">SAMN05216252_11460</name>
</gene>
<protein>
    <submittedName>
        <fullName evidence="1">Chloramphenicol 3-O-phosphotransferase</fullName>
    </submittedName>
</protein>
<dbReference type="EMBL" id="FZOF01000014">
    <property type="protein sequence ID" value="SNT10018.1"/>
    <property type="molecule type" value="Genomic_DNA"/>
</dbReference>
<dbReference type="GO" id="GO:0016740">
    <property type="term" value="F:transferase activity"/>
    <property type="evidence" value="ECO:0007669"/>
    <property type="project" value="UniProtKB-KW"/>
</dbReference>
<evidence type="ECO:0000313" key="2">
    <source>
        <dbReference type="Proteomes" id="UP000198280"/>
    </source>
</evidence>
<dbReference type="SUPFAM" id="SSF52540">
    <property type="entry name" value="P-loop containing nucleoside triphosphate hydrolases"/>
    <property type="match status" value="1"/>
</dbReference>
<dbReference type="OrthoDB" id="9811893at2"/>
<dbReference type="AlphaFoldDB" id="A0A239JX20"/>
<keyword evidence="1" id="KW-0808">Transferase</keyword>
<name>A0A239JX20_9ACTN</name>
<sequence>MFLITGIPASGKSTVAQALAERLPRSAHVRGDAFRRMIVGGRAEALPGDGTGDVAGLTEEALRQLRLRHSLAAASADAYAASGFTPVLQDVILGDELPRTIALLRTRPLHVVVLVPSPEAIAAREAGRKKRAYGAWTPTDLDRALRAGTPRIGLWLDTSRQTPAETVDAILRHAGPTG</sequence>
<dbReference type="Gene3D" id="3.40.50.300">
    <property type="entry name" value="P-loop containing nucleotide triphosphate hydrolases"/>
    <property type="match status" value="1"/>
</dbReference>
<organism evidence="1 2">
    <name type="scientific">Actinacidiphila glaucinigra</name>
    <dbReference type="NCBI Taxonomy" id="235986"/>
    <lineage>
        <taxon>Bacteria</taxon>
        <taxon>Bacillati</taxon>
        <taxon>Actinomycetota</taxon>
        <taxon>Actinomycetes</taxon>
        <taxon>Kitasatosporales</taxon>
        <taxon>Streptomycetaceae</taxon>
        <taxon>Actinacidiphila</taxon>
    </lineage>
</organism>
<proteinExistence type="predicted"/>